<organism evidence="1 2">
    <name type="scientific">Zophobas morio</name>
    <dbReference type="NCBI Taxonomy" id="2755281"/>
    <lineage>
        <taxon>Eukaryota</taxon>
        <taxon>Metazoa</taxon>
        <taxon>Ecdysozoa</taxon>
        <taxon>Arthropoda</taxon>
        <taxon>Hexapoda</taxon>
        <taxon>Insecta</taxon>
        <taxon>Pterygota</taxon>
        <taxon>Neoptera</taxon>
        <taxon>Endopterygota</taxon>
        <taxon>Coleoptera</taxon>
        <taxon>Polyphaga</taxon>
        <taxon>Cucujiformia</taxon>
        <taxon>Tenebrionidae</taxon>
        <taxon>Zophobas</taxon>
    </lineage>
</organism>
<comment type="caution">
    <text evidence="1">The sequence shown here is derived from an EMBL/GenBank/DDBJ whole genome shotgun (WGS) entry which is preliminary data.</text>
</comment>
<name>A0AA38HSS0_9CUCU</name>
<accession>A0AA38HSS0</accession>
<keyword evidence="2" id="KW-1185">Reference proteome</keyword>
<proteinExistence type="predicted"/>
<protein>
    <submittedName>
        <fullName evidence="1">Uncharacterized protein</fullName>
    </submittedName>
</protein>
<evidence type="ECO:0000313" key="2">
    <source>
        <dbReference type="Proteomes" id="UP001168821"/>
    </source>
</evidence>
<dbReference type="EMBL" id="JALNTZ010000009">
    <property type="protein sequence ID" value="KAJ3642002.1"/>
    <property type="molecule type" value="Genomic_DNA"/>
</dbReference>
<reference evidence="1" key="1">
    <citation type="journal article" date="2023" name="G3 (Bethesda)">
        <title>Whole genome assemblies of Zophobas morio and Tenebrio molitor.</title>
        <authorList>
            <person name="Kaur S."/>
            <person name="Stinson S.A."/>
            <person name="diCenzo G.C."/>
        </authorList>
    </citation>
    <scope>NUCLEOTIDE SEQUENCE</scope>
    <source>
        <strain evidence="1">QUZm001</strain>
    </source>
</reference>
<sequence length="108" mass="12546">MNASFKNVWQRAEHLADQLGVELNIRRIPRRGGSQIYRANHQMNSAEEYYRVAIYAPLLDFVLTDLRERYSAETLEAFELSIFIPENIVRISPNENSKSIQSLCCKVK</sequence>
<dbReference type="Proteomes" id="UP001168821">
    <property type="component" value="Unassembled WGS sequence"/>
</dbReference>
<gene>
    <name evidence="1" type="ORF">Zmor_028467</name>
</gene>
<dbReference type="AlphaFoldDB" id="A0AA38HSS0"/>
<evidence type="ECO:0000313" key="1">
    <source>
        <dbReference type="EMBL" id="KAJ3642002.1"/>
    </source>
</evidence>